<proteinExistence type="predicted"/>
<reference evidence="3 4" key="1">
    <citation type="journal article" date="2019" name="Int. J. Syst. Evol. Microbiol.">
        <title>The Global Catalogue of Microorganisms (GCM) 10K type strain sequencing project: providing services to taxonomists for standard genome sequencing and annotation.</title>
        <authorList>
            <consortium name="The Broad Institute Genomics Platform"/>
            <consortium name="The Broad Institute Genome Sequencing Center for Infectious Disease"/>
            <person name="Wu L."/>
            <person name="Ma J."/>
        </authorList>
    </citation>
    <scope>NUCLEOTIDE SEQUENCE [LARGE SCALE GENOMIC DNA]</scope>
    <source>
        <strain evidence="3 4">JCM 4531</strain>
    </source>
</reference>
<organism evidence="3 4">
    <name type="scientific">Streptomyces violaceolatus</name>
    <dbReference type="NCBI Taxonomy" id="67378"/>
    <lineage>
        <taxon>Bacteria</taxon>
        <taxon>Bacillati</taxon>
        <taxon>Actinomycetota</taxon>
        <taxon>Actinomycetes</taxon>
        <taxon>Kitasatosporales</taxon>
        <taxon>Streptomycetaceae</taxon>
        <taxon>Streptomyces</taxon>
        <taxon>Streptomyces violaceoruber group</taxon>
    </lineage>
</organism>
<evidence type="ECO:0000256" key="1">
    <source>
        <dbReference type="SAM" id="MobiDB-lite"/>
    </source>
</evidence>
<comment type="caution">
    <text evidence="3">The sequence shown here is derived from an EMBL/GenBank/DDBJ whole genome shotgun (WGS) entry which is preliminary data.</text>
</comment>
<sequence>MNHTNRLLLPAPHDLLFDGCPPLSFARPLPPADVHKAAAAEVLLTDARPLGENRFAVAALWPRNTFLAHRATSSPCDPLLAAETIRQSAIHLSHTFCDVPIGHHFVLSGLDLDLDLPVWDSGPLPVVLGVTSTKTTTNPRRMARALNADVYVAGLHRGRCAIRFEVLAPRRYAMIRDRARQAERPAQQAAAGAATALPPETVGFHDDLHVLLATAQGLPDTAWQLRLRRDHPVLFDHESDHISGMALLEACRQAATALTPPAPGAFGPRQVALTAVASSYQAFGELDSPVTITTLPAAHGHSPDGGTRTLQLTARQGSRTLITATVTTTTTAGTRSPGPTVPHHGDQTKAVAS</sequence>
<name>A0ABN3TDE5_9ACTN</name>
<dbReference type="Pfam" id="PF03756">
    <property type="entry name" value="AfsA"/>
    <property type="match status" value="2"/>
</dbReference>
<protein>
    <submittedName>
        <fullName evidence="3">ScbA/BarX family gamma-butyrolactone biosynthesis protein</fullName>
    </submittedName>
</protein>
<dbReference type="NCBIfam" id="NF041195">
    <property type="entry name" value="ScbA_BarX_GamBu"/>
    <property type="match status" value="1"/>
</dbReference>
<evidence type="ECO:0000313" key="3">
    <source>
        <dbReference type="EMBL" id="GAA2699239.1"/>
    </source>
</evidence>
<feature type="domain" description="A-factor biosynthesis hotdog" evidence="2">
    <location>
        <begin position="34"/>
        <end position="152"/>
    </location>
</feature>
<dbReference type="InterPro" id="IPR047757">
    <property type="entry name" value="AfsA-like"/>
</dbReference>
<dbReference type="InterPro" id="IPR005509">
    <property type="entry name" value="AfsA_hotdog_dom"/>
</dbReference>
<keyword evidence="4" id="KW-1185">Reference proteome</keyword>
<gene>
    <name evidence="3" type="ORF">GCM10010310_65960</name>
</gene>
<feature type="compositionally biased region" description="Low complexity" evidence="1">
    <location>
        <begin position="329"/>
        <end position="338"/>
    </location>
</feature>
<dbReference type="Proteomes" id="UP001499989">
    <property type="component" value="Unassembled WGS sequence"/>
</dbReference>
<accession>A0ABN3TDE5</accession>
<feature type="domain" description="A-factor biosynthesis hotdog" evidence="2">
    <location>
        <begin position="202"/>
        <end position="329"/>
    </location>
</feature>
<evidence type="ECO:0000259" key="2">
    <source>
        <dbReference type="Pfam" id="PF03756"/>
    </source>
</evidence>
<dbReference type="EMBL" id="BAAASK010000029">
    <property type="protein sequence ID" value="GAA2699239.1"/>
    <property type="molecule type" value="Genomic_DNA"/>
</dbReference>
<feature type="region of interest" description="Disordered" evidence="1">
    <location>
        <begin position="329"/>
        <end position="353"/>
    </location>
</feature>
<evidence type="ECO:0000313" key="4">
    <source>
        <dbReference type="Proteomes" id="UP001499989"/>
    </source>
</evidence>